<proteinExistence type="predicted"/>
<dbReference type="EMBL" id="QJTI01000003">
    <property type="protein sequence ID" value="PYF04533.1"/>
    <property type="molecule type" value="Genomic_DNA"/>
</dbReference>
<feature type="region of interest" description="Disordered" evidence="1">
    <location>
        <begin position="1"/>
        <end position="38"/>
    </location>
</feature>
<comment type="caution">
    <text evidence="2">The sequence shown here is derived from an EMBL/GenBank/DDBJ whole genome shotgun (WGS) entry which is preliminary data.</text>
</comment>
<keyword evidence="3" id="KW-1185">Reference proteome</keyword>
<accession>A0A318TJC2</accession>
<dbReference type="AlphaFoldDB" id="A0A318TJC2"/>
<reference evidence="2 3" key="1">
    <citation type="submission" date="2018-06" db="EMBL/GenBank/DDBJ databases">
        <title>Genomic Encyclopedia of Archaeal and Bacterial Type Strains, Phase II (KMG-II): from individual species to whole genera.</title>
        <authorList>
            <person name="Goeker M."/>
        </authorList>
    </citation>
    <scope>NUCLEOTIDE SEQUENCE [LARGE SCALE GENOMIC DNA]</scope>
    <source>
        <strain evidence="2 3">JCM 11668</strain>
    </source>
</reference>
<name>A0A318TJC2_9BRAD</name>
<evidence type="ECO:0000256" key="1">
    <source>
        <dbReference type="SAM" id="MobiDB-lite"/>
    </source>
</evidence>
<evidence type="ECO:0000313" key="3">
    <source>
        <dbReference type="Proteomes" id="UP000248148"/>
    </source>
</evidence>
<feature type="compositionally biased region" description="Polar residues" evidence="1">
    <location>
        <begin position="1"/>
        <end position="11"/>
    </location>
</feature>
<protein>
    <submittedName>
        <fullName evidence="2">Uncharacterized protein</fullName>
    </submittedName>
</protein>
<gene>
    <name evidence="2" type="ORF">BJ122_103188</name>
</gene>
<organism evidence="2 3">
    <name type="scientific">Rhodopseudomonas faecalis</name>
    <dbReference type="NCBI Taxonomy" id="99655"/>
    <lineage>
        <taxon>Bacteria</taxon>
        <taxon>Pseudomonadati</taxon>
        <taxon>Pseudomonadota</taxon>
        <taxon>Alphaproteobacteria</taxon>
        <taxon>Hyphomicrobiales</taxon>
        <taxon>Nitrobacteraceae</taxon>
        <taxon>Rhodopseudomonas</taxon>
    </lineage>
</organism>
<evidence type="ECO:0000313" key="2">
    <source>
        <dbReference type="EMBL" id="PYF04533.1"/>
    </source>
</evidence>
<sequence length="38" mass="4322">MTPFPTRSLQFGTRPRSGRPPLALPFLPTTKLTNRRDP</sequence>
<dbReference type="Proteomes" id="UP000248148">
    <property type="component" value="Unassembled WGS sequence"/>
</dbReference>